<evidence type="ECO:0000259" key="1">
    <source>
        <dbReference type="Pfam" id="PF04909"/>
    </source>
</evidence>
<dbReference type="InterPro" id="IPR006680">
    <property type="entry name" value="Amidohydro-rel"/>
</dbReference>
<keyword evidence="3" id="KW-1185">Reference proteome</keyword>
<dbReference type="RefSeq" id="WP_142818402.1">
    <property type="nucleotide sequence ID" value="NZ_CP035503.1"/>
</dbReference>
<dbReference type="PANTHER" id="PTHR35563:SF2">
    <property type="entry name" value="BARREL METAL-DEPENDENT HYDROLASE, PUTATIVE (AFU_ORTHOLOGUE AFUA_1G16240)-RELATED"/>
    <property type="match status" value="1"/>
</dbReference>
<name>A0A515D9Z1_9BURK</name>
<reference evidence="2 3" key="1">
    <citation type="submission" date="2019-01" db="EMBL/GenBank/DDBJ databases">
        <title>Genomic insights into a novel species Rhodoferax sp.</title>
        <authorList>
            <person name="Jin L."/>
        </authorList>
    </citation>
    <scope>NUCLEOTIDE SEQUENCE [LARGE SCALE GENOMIC DNA]</scope>
    <source>
        <strain evidence="2 3">CHu59-6-5</strain>
    </source>
</reference>
<evidence type="ECO:0000313" key="2">
    <source>
        <dbReference type="EMBL" id="QDL37233.1"/>
    </source>
</evidence>
<proteinExistence type="predicted"/>
<organism evidence="2 3">
    <name type="scientific">Rhodoferax sediminis</name>
    <dbReference type="NCBI Taxonomy" id="2509614"/>
    <lineage>
        <taxon>Bacteria</taxon>
        <taxon>Pseudomonadati</taxon>
        <taxon>Pseudomonadota</taxon>
        <taxon>Betaproteobacteria</taxon>
        <taxon>Burkholderiales</taxon>
        <taxon>Comamonadaceae</taxon>
        <taxon>Rhodoferax</taxon>
    </lineage>
</organism>
<dbReference type="SUPFAM" id="SSF51556">
    <property type="entry name" value="Metallo-dependent hydrolases"/>
    <property type="match status" value="1"/>
</dbReference>
<evidence type="ECO:0000313" key="3">
    <source>
        <dbReference type="Proteomes" id="UP000316798"/>
    </source>
</evidence>
<sequence>MTLPSTESAPCLPARTAHPPQALHLPHGAWDTHAHVIAGDARHPFVSQRTYTPPPVSADDYVAMLDAVGLEHGVLIQISVHGVDNGPIVQALQRHPLRLRGVGAIDGSESDEALWRLREAGVCGVRVNELFAGGSSADQLQRIADRCRPLGWHVDLALHGHRLRELAPVLRGLNVRLVVDHMGWCRTAQGVTHPDFQAVLDLARMDNCWTKLSGAYRVSSQAAPFDDVAPFVQALVRAAPERTVWGSDWPHVAITDPTRMPEPGMLLDALQSHMDDPAQLQAVLVDNPLRLFGQPGTPVHG</sequence>
<feature type="domain" description="Amidohydrolase-related" evidence="1">
    <location>
        <begin position="30"/>
        <end position="293"/>
    </location>
</feature>
<dbReference type="Gene3D" id="3.20.20.140">
    <property type="entry name" value="Metal-dependent hydrolases"/>
    <property type="match status" value="1"/>
</dbReference>
<dbReference type="Pfam" id="PF04909">
    <property type="entry name" value="Amidohydro_2"/>
    <property type="match status" value="1"/>
</dbReference>
<dbReference type="InterPro" id="IPR032466">
    <property type="entry name" value="Metal_Hydrolase"/>
</dbReference>
<gene>
    <name evidence="2" type="ORF">EUB48_08005</name>
</gene>
<dbReference type="PANTHER" id="PTHR35563">
    <property type="entry name" value="BARREL METAL-DEPENDENT HYDROLASE, PUTATIVE (AFU_ORTHOLOGUE AFUA_1G16240)-RELATED"/>
    <property type="match status" value="1"/>
</dbReference>
<dbReference type="GO" id="GO:0016787">
    <property type="term" value="F:hydrolase activity"/>
    <property type="evidence" value="ECO:0007669"/>
    <property type="project" value="InterPro"/>
</dbReference>
<dbReference type="AlphaFoldDB" id="A0A515D9Z1"/>
<protein>
    <submittedName>
        <fullName evidence="2">GntR family transcriptional regulator</fullName>
    </submittedName>
</protein>
<dbReference type="EMBL" id="CP035503">
    <property type="protein sequence ID" value="QDL37233.1"/>
    <property type="molecule type" value="Genomic_DNA"/>
</dbReference>
<dbReference type="OrthoDB" id="9787654at2"/>
<accession>A0A515D9Z1</accession>
<dbReference type="Proteomes" id="UP000316798">
    <property type="component" value="Chromosome"/>
</dbReference>
<dbReference type="InterPro" id="IPR052358">
    <property type="entry name" value="Aro_Compnd_Degr_Hydrolases"/>
</dbReference>
<dbReference type="KEGG" id="rhf:EUB48_08005"/>